<proteinExistence type="predicted"/>
<dbReference type="GO" id="GO:0060468">
    <property type="term" value="P:prevention of polyspermy"/>
    <property type="evidence" value="ECO:0007669"/>
    <property type="project" value="TreeGrafter"/>
</dbReference>
<feature type="compositionally biased region" description="Polar residues" evidence="4">
    <location>
        <begin position="165"/>
        <end position="180"/>
    </location>
</feature>
<comment type="subcellular location">
    <subcellularLocation>
        <location evidence="1">Cell membrane</location>
    </subcellularLocation>
</comment>
<reference evidence="6" key="2">
    <citation type="submission" date="2025-09" db="UniProtKB">
        <authorList>
            <consortium name="Ensembl"/>
        </authorList>
    </citation>
    <scope>IDENTIFICATION</scope>
</reference>
<evidence type="ECO:0000313" key="6">
    <source>
        <dbReference type="Ensembl" id="ENSPMEP00000015857.1"/>
    </source>
</evidence>
<keyword evidence="7" id="KW-1185">Reference proteome</keyword>
<evidence type="ECO:0000256" key="2">
    <source>
        <dbReference type="ARBA" id="ARBA00022475"/>
    </source>
</evidence>
<feature type="domain" description="ZP-C" evidence="5">
    <location>
        <begin position="950"/>
        <end position="1089"/>
    </location>
</feature>
<keyword evidence="3" id="KW-0472">Membrane</keyword>
<feature type="compositionally biased region" description="Basic and acidic residues" evidence="4">
    <location>
        <begin position="115"/>
        <end position="129"/>
    </location>
</feature>
<dbReference type="GO" id="GO:0035804">
    <property type="term" value="F:structural constituent of egg coat"/>
    <property type="evidence" value="ECO:0007669"/>
    <property type="project" value="TreeGrafter"/>
</dbReference>
<dbReference type="InterPro" id="IPR051148">
    <property type="entry name" value="Zona_Pellucida_Domain_gp"/>
</dbReference>
<dbReference type="GeneID" id="106934072"/>
<accession>A0A3B3XLH2</accession>
<dbReference type="Pfam" id="PF00100">
    <property type="entry name" value="Zona_pellucida"/>
    <property type="match status" value="1"/>
</dbReference>
<dbReference type="Ensembl" id="ENSPMET00000024260.1">
    <property type="protein sequence ID" value="ENSPMEP00000015857.1"/>
    <property type="gene ID" value="ENSPMEG00000018442.1"/>
</dbReference>
<dbReference type="OrthoDB" id="8889443at2759"/>
<keyword evidence="2" id="KW-1003">Cell membrane</keyword>
<feature type="region of interest" description="Disordered" evidence="4">
    <location>
        <begin position="74"/>
        <end position="131"/>
    </location>
</feature>
<evidence type="ECO:0000313" key="7">
    <source>
        <dbReference type="Proteomes" id="UP000261480"/>
    </source>
</evidence>
<evidence type="ECO:0000256" key="1">
    <source>
        <dbReference type="ARBA" id="ARBA00004236"/>
    </source>
</evidence>
<dbReference type="STRING" id="48701.ENSPMEP00000015857"/>
<dbReference type="PANTHER" id="PTHR23343:SF117">
    <property type="entry name" value="ZONA PELLUCIDA SPERM-BINDING PROTEIN 4-LIKE ISOFORM X1"/>
    <property type="match status" value="1"/>
</dbReference>
<reference evidence="6" key="1">
    <citation type="submission" date="2025-08" db="UniProtKB">
        <authorList>
            <consortium name="Ensembl"/>
        </authorList>
    </citation>
    <scope>IDENTIFICATION</scope>
</reference>
<feature type="compositionally biased region" description="Polar residues" evidence="4">
    <location>
        <begin position="566"/>
        <end position="579"/>
    </location>
</feature>
<dbReference type="InterPro" id="IPR055355">
    <property type="entry name" value="ZP-C"/>
</dbReference>
<dbReference type="Gene3D" id="2.60.40.4100">
    <property type="entry name" value="Zona pellucida, ZP-C domain"/>
    <property type="match status" value="1"/>
</dbReference>
<dbReference type="GO" id="GO:0032190">
    <property type="term" value="F:acrosin binding"/>
    <property type="evidence" value="ECO:0007669"/>
    <property type="project" value="TreeGrafter"/>
</dbReference>
<dbReference type="GO" id="GO:0035805">
    <property type="term" value="C:egg coat"/>
    <property type="evidence" value="ECO:0007669"/>
    <property type="project" value="TreeGrafter"/>
</dbReference>
<feature type="compositionally biased region" description="Basic and acidic residues" evidence="4">
    <location>
        <begin position="661"/>
        <end position="682"/>
    </location>
</feature>
<evidence type="ECO:0000259" key="5">
    <source>
        <dbReference type="Pfam" id="PF00100"/>
    </source>
</evidence>
<feature type="compositionally biased region" description="Basic and acidic residues" evidence="4">
    <location>
        <begin position="434"/>
        <end position="443"/>
    </location>
</feature>
<feature type="region of interest" description="Disordered" evidence="4">
    <location>
        <begin position="152"/>
        <end position="194"/>
    </location>
</feature>
<evidence type="ECO:0000256" key="4">
    <source>
        <dbReference type="SAM" id="MobiDB-lite"/>
    </source>
</evidence>
<feature type="region of interest" description="Disordered" evidence="4">
    <location>
        <begin position="549"/>
        <end position="597"/>
    </location>
</feature>
<dbReference type="PANTHER" id="PTHR23343">
    <property type="entry name" value="ZONA PELLUCIDA SPERM-BINDING PROTEIN"/>
    <property type="match status" value="1"/>
</dbReference>
<dbReference type="GO" id="GO:0005886">
    <property type="term" value="C:plasma membrane"/>
    <property type="evidence" value="ECO:0007669"/>
    <property type="project" value="UniProtKB-SubCell"/>
</dbReference>
<feature type="region of interest" description="Disordered" evidence="4">
    <location>
        <begin position="432"/>
        <end position="453"/>
    </location>
</feature>
<evidence type="ECO:0000256" key="3">
    <source>
        <dbReference type="ARBA" id="ARBA00023136"/>
    </source>
</evidence>
<dbReference type="AlphaFoldDB" id="A0A3B3XLH2"/>
<feature type="compositionally biased region" description="Pro residues" evidence="4">
    <location>
        <begin position="550"/>
        <end position="562"/>
    </location>
</feature>
<dbReference type="Proteomes" id="UP000261480">
    <property type="component" value="Unplaced"/>
</dbReference>
<dbReference type="KEGG" id="pmei:106934072"/>
<dbReference type="GO" id="GO:0007339">
    <property type="term" value="P:binding of sperm to zona pellucida"/>
    <property type="evidence" value="ECO:0007669"/>
    <property type="project" value="TreeGrafter"/>
</dbReference>
<feature type="compositionally biased region" description="Basic and acidic residues" evidence="4">
    <location>
        <begin position="77"/>
        <end position="86"/>
    </location>
</feature>
<feature type="region of interest" description="Disordered" evidence="4">
    <location>
        <begin position="38"/>
        <end position="62"/>
    </location>
</feature>
<feature type="compositionally biased region" description="Polar residues" evidence="4">
    <location>
        <begin position="647"/>
        <end position="659"/>
    </location>
</feature>
<dbReference type="InterPro" id="IPR042235">
    <property type="entry name" value="ZP-C_dom"/>
</dbReference>
<protein>
    <recommendedName>
        <fullName evidence="5">ZP-C domain-containing protein</fullName>
    </recommendedName>
</protein>
<feature type="region of interest" description="Disordered" evidence="4">
    <location>
        <begin position="647"/>
        <end position="699"/>
    </location>
</feature>
<dbReference type="RefSeq" id="XP_014869222.1">
    <property type="nucleotide sequence ID" value="XM_015013736.1"/>
</dbReference>
<name>A0A3B3XLH2_9TELE</name>
<organism evidence="6 7">
    <name type="scientific">Poecilia mexicana</name>
    <dbReference type="NCBI Taxonomy" id="48701"/>
    <lineage>
        <taxon>Eukaryota</taxon>
        <taxon>Metazoa</taxon>
        <taxon>Chordata</taxon>
        <taxon>Craniata</taxon>
        <taxon>Vertebrata</taxon>
        <taxon>Euteleostomi</taxon>
        <taxon>Actinopterygii</taxon>
        <taxon>Neopterygii</taxon>
        <taxon>Teleostei</taxon>
        <taxon>Neoteleostei</taxon>
        <taxon>Acanthomorphata</taxon>
        <taxon>Ovalentaria</taxon>
        <taxon>Atherinomorphae</taxon>
        <taxon>Cyprinodontiformes</taxon>
        <taxon>Poeciliidae</taxon>
        <taxon>Poeciliinae</taxon>
        <taxon>Poecilia</taxon>
    </lineage>
</organism>
<sequence length="1107" mass="122274">MYLKLKAYCLGVPLLYTLSTINLSSLVRCELTAHSLQPTSRSAPHNVGSGVLTTRVPGDPSTRAARHLAYFSGPRRQNLEDGDRTTTRLPGPGSKRGIGAKMASSSSLAPRYKRSQTEGERPFTSHEVLDGNCSRGTIRRVVPGKFYVTGQLEANPRHGGHRSDSAATVQTQDSRASGASQHAGGSEESWRKLEPSVECGDDAMTLTVRRKRAAQLLLDHVNGSSTPLLHLPQQCGYSVQSSWKDLTLTAQYDACHVVREDDGYVLPLLWRGIPVKVSCPISRLHLRGEGPSSLCCSPNGMTVKLRGPSAVENPHINVRGEWTPLGLLAEQCGYTVNRLAAETAVAMPFITCGITVKDGKNTLLLKLGEEIFMLACPNSAFGEVSATHWPLADSPTDFTRKLPKPKLESLRHLAFMPPFYLAPPYYPHPTYHHSYSENKEQDTHSPPTPLSVAPMADFSSQLNSQDHYFLSLKDVQENFMTQKPLSSKEKSSSLGSLHKDQKQNKVAPLLDVLMNSFSPTALPVQVEAPHFHHPSHDFSSYYHYYHHPKIPAPGTPQGPGPGLPGSQTNSDSPNHQPPSEQLEGLKEGPTWISSPVDTQRKNKVTAVHSPYFTHRFPFSYYYPHVVKGDMKRLGLSHLDWTAKTKASSLSLNPETQSINPEPEKEKADVRPSSKPKLQDKRSTSVSPAPERPDPIAVPPDKPVFPTAGFTYNADPYKYYYHPYYNYYLKYYAPEALRGVYNHLGQALSDSLSVQQPSHLRYQTSPPPSEPGYDISSRLTFPYYYYYHYYLPLLFRYYQQLHLPGGKDLDKDSTSLLSPNVGYSDLQRFSRASDGCHSSAFSPAYSNYIAWHRSGFKEKLGDYMRAAPPAPSSEDRKAPCRLQKLSSDPDVHVAPPDGCERMPGQSVVHQAEVHGLLSDRGFFPVRLMVGCGAPSGPVDIRPSAEPPSSAVTVVLRIATDASFSSFHPKARLPISLLQGDSVHVELSLLQPADPSLLLLLHSCLAYTLTPHVYWMLFYDRCSSQSVSQLLPSPDPRHIWRIKVSSFPSLPPAGYTYRAPGRPAASEDPEVYFLCHTELCSAVYGDCGVSCNNVSGSLALMMKVCLDQA</sequence>